<evidence type="ECO:0000256" key="4">
    <source>
        <dbReference type="ARBA" id="ARBA00023242"/>
    </source>
</evidence>
<protein>
    <recommendedName>
        <fullName evidence="6">Zn(2)-C6 fungal-type domain-containing protein</fullName>
    </recommendedName>
</protein>
<evidence type="ECO:0000313" key="7">
    <source>
        <dbReference type="EMBL" id="PGH07085.1"/>
    </source>
</evidence>
<evidence type="ECO:0000256" key="1">
    <source>
        <dbReference type="ARBA" id="ARBA00023015"/>
    </source>
</evidence>
<dbReference type="CDD" id="cd00067">
    <property type="entry name" value="GAL4"/>
    <property type="match status" value="1"/>
</dbReference>
<keyword evidence="3" id="KW-0804">Transcription</keyword>
<dbReference type="Pfam" id="PF00172">
    <property type="entry name" value="Zn_clus"/>
    <property type="match status" value="1"/>
</dbReference>
<feature type="region of interest" description="Disordered" evidence="5">
    <location>
        <begin position="1"/>
        <end position="49"/>
    </location>
</feature>
<keyword evidence="1" id="KW-0805">Transcription regulation</keyword>
<dbReference type="EMBL" id="PDNB01000112">
    <property type="protein sequence ID" value="PGH07085.1"/>
    <property type="molecule type" value="Genomic_DNA"/>
</dbReference>
<evidence type="ECO:0000259" key="6">
    <source>
        <dbReference type="PROSITE" id="PS50048"/>
    </source>
</evidence>
<dbReference type="PROSITE" id="PS00463">
    <property type="entry name" value="ZN2_CY6_FUNGAL_1"/>
    <property type="match status" value="1"/>
</dbReference>
<evidence type="ECO:0000256" key="5">
    <source>
        <dbReference type="SAM" id="MobiDB-lite"/>
    </source>
</evidence>
<dbReference type="PANTHER" id="PTHR47784">
    <property type="entry name" value="STEROL UPTAKE CONTROL PROTEIN 2"/>
    <property type="match status" value="1"/>
</dbReference>
<dbReference type="InterPro" id="IPR036864">
    <property type="entry name" value="Zn2-C6_fun-type_DNA-bd_sf"/>
</dbReference>
<dbReference type="OrthoDB" id="416217at2759"/>
<keyword evidence="4" id="KW-0539">Nucleus</keyword>
<dbReference type="InterPro" id="IPR053157">
    <property type="entry name" value="Sterol_Uptake_Regulator"/>
</dbReference>
<dbReference type="PROSITE" id="PS50048">
    <property type="entry name" value="ZN2_CY6_FUNGAL_2"/>
    <property type="match status" value="1"/>
</dbReference>
<proteinExistence type="predicted"/>
<feature type="domain" description="Zn(2)-C6 fungal-type" evidence="6">
    <location>
        <begin position="58"/>
        <end position="88"/>
    </location>
</feature>
<evidence type="ECO:0000313" key="8">
    <source>
        <dbReference type="Proteomes" id="UP000223968"/>
    </source>
</evidence>
<evidence type="ECO:0000256" key="3">
    <source>
        <dbReference type="ARBA" id="ARBA00023163"/>
    </source>
</evidence>
<name>A0A2B7XDR6_9EURO</name>
<feature type="compositionally biased region" description="Basic and acidic residues" evidence="5">
    <location>
        <begin position="1"/>
        <end position="10"/>
    </location>
</feature>
<dbReference type="SMART" id="SM00066">
    <property type="entry name" value="GAL4"/>
    <property type="match status" value="1"/>
</dbReference>
<organism evidence="7 8">
    <name type="scientific">Helicocarpus griseus UAMH5409</name>
    <dbReference type="NCBI Taxonomy" id="1447875"/>
    <lineage>
        <taxon>Eukaryota</taxon>
        <taxon>Fungi</taxon>
        <taxon>Dikarya</taxon>
        <taxon>Ascomycota</taxon>
        <taxon>Pezizomycotina</taxon>
        <taxon>Eurotiomycetes</taxon>
        <taxon>Eurotiomycetidae</taxon>
        <taxon>Onygenales</taxon>
        <taxon>Ajellomycetaceae</taxon>
        <taxon>Helicocarpus</taxon>
    </lineage>
</organism>
<sequence length="447" mass="50624">MEKGAPEKNAHGKQVVFRFKKPPAQPRGPKQLPAQNGGDLSEGTAYHSRKSHKKSRAGCINCKKRRIKCDETKPGCRRCETYGVDCVYLPPKSSPNSQQLELASRPKSNSPDGYFQSMSAMDMACKIEQLLWHGDVFVPGTARIQAYESLHIFITSLSEKVPAPGSFTAVIKGDMIRVAFQTPYLMHAILGLSNGFFAWTFPGSSRYKLLEARHLSMALQLYKKELAWQITKENMDGLISTCMLLSDVPLLETECSPYDSFVFSSDPSAMNWLLLQSGVSRLLPYVNTFLHQSIWFAPFMETYELFLKHKDCRSGREGLHPELADLCEIDDASTSENNPYHEPLRTLMPILNMELNSKNFVAMVSFMGTLKPNLISLLQKREPRALLILAFWLGKMCSDQCSWIYRKLHTECVAICMYLENSSDWQILELLAYPASSCGYVLKHMRE</sequence>
<dbReference type="GO" id="GO:0003677">
    <property type="term" value="F:DNA binding"/>
    <property type="evidence" value="ECO:0007669"/>
    <property type="project" value="UniProtKB-KW"/>
</dbReference>
<dbReference type="InterPro" id="IPR001138">
    <property type="entry name" value="Zn2Cys6_DnaBD"/>
</dbReference>
<keyword evidence="2" id="KW-0238">DNA-binding</keyword>
<keyword evidence="8" id="KW-1185">Reference proteome</keyword>
<gene>
    <name evidence="7" type="ORF">AJ79_06363</name>
</gene>
<accession>A0A2B7XDR6</accession>
<dbReference type="SUPFAM" id="SSF57701">
    <property type="entry name" value="Zn2/Cys6 DNA-binding domain"/>
    <property type="match status" value="1"/>
</dbReference>
<dbReference type="Proteomes" id="UP000223968">
    <property type="component" value="Unassembled WGS sequence"/>
</dbReference>
<evidence type="ECO:0000256" key="2">
    <source>
        <dbReference type="ARBA" id="ARBA00023125"/>
    </source>
</evidence>
<dbReference type="Gene3D" id="4.10.240.10">
    <property type="entry name" value="Zn(2)-C6 fungal-type DNA-binding domain"/>
    <property type="match status" value="1"/>
</dbReference>
<dbReference type="GO" id="GO:0001228">
    <property type="term" value="F:DNA-binding transcription activator activity, RNA polymerase II-specific"/>
    <property type="evidence" value="ECO:0007669"/>
    <property type="project" value="TreeGrafter"/>
</dbReference>
<dbReference type="GO" id="GO:0008270">
    <property type="term" value="F:zinc ion binding"/>
    <property type="evidence" value="ECO:0007669"/>
    <property type="project" value="InterPro"/>
</dbReference>
<comment type="caution">
    <text evidence="7">The sequence shown here is derived from an EMBL/GenBank/DDBJ whole genome shotgun (WGS) entry which is preliminary data.</text>
</comment>
<dbReference type="AlphaFoldDB" id="A0A2B7XDR6"/>
<reference evidence="7 8" key="1">
    <citation type="submission" date="2017-10" db="EMBL/GenBank/DDBJ databases">
        <title>Comparative genomics in systemic dimorphic fungi from Ajellomycetaceae.</title>
        <authorList>
            <person name="Munoz J.F."/>
            <person name="Mcewen J.G."/>
            <person name="Clay O.K."/>
            <person name="Cuomo C.A."/>
        </authorList>
    </citation>
    <scope>NUCLEOTIDE SEQUENCE [LARGE SCALE GENOMIC DNA]</scope>
    <source>
        <strain evidence="7 8">UAMH5409</strain>
    </source>
</reference>
<dbReference type="STRING" id="1447875.A0A2B7XDR6"/>
<dbReference type="PANTHER" id="PTHR47784:SF9">
    <property type="entry name" value="ZN(II)2CYS6 TRANSCRIPTION FACTOR (EUROFUNG)"/>
    <property type="match status" value="1"/>
</dbReference>